<organism evidence="1">
    <name type="scientific">Sesamum angustifolium</name>
    <dbReference type="NCBI Taxonomy" id="2727405"/>
    <lineage>
        <taxon>Eukaryota</taxon>
        <taxon>Viridiplantae</taxon>
        <taxon>Streptophyta</taxon>
        <taxon>Embryophyta</taxon>
        <taxon>Tracheophyta</taxon>
        <taxon>Spermatophyta</taxon>
        <taxon>Magnoliopsida</taxon>
        <taxon>eudicotyledons</taxon>
        <taxon>Gunneridae</taxon>
        <taxon>Pentapetalae</taxon>
        <taxon>asterids</taxon>
        <taxon>lamiids</taxon>
        <taxon>Lamiales</taxon>
        <taxon>Pedaliaceae</taxon>
        <taxon>Sesamum</taxon>
    </lineage>
</organism>
<reference evidence="1" key="2">
    <citation type="journal article" date="2024" name="Plant">
        <title>Genomic evolution and insights into agronomic trait innovations of Sesamum species.</title>
        <authorList>
            <person name="Miao H."/>
            <person name="Wang L."/>
            <person name="Qu L."/>
            <person name="Liu H."/>
            <person name="Sun Y."/>
            <person name="Le M."/>
            <person name="Wang Q."/>
            <person name="Wei S."/>
            <person name="Zheng Y."/>
            <person name="Lin W."/>
            <person name="Duan Y."/>
            <person name="Cao H."/>
            <person name="Xiong S."/>
            <person name="Wang X."/>
            <person name="Wei L."/>
            <person name="Li C."/>
            <person name="Ma Q."/>
            <person name="Ju M."/>
            <person name="Zhao R."/>
            <person name="Li G."/>
            <person name="Mu C."/>
            <person name="Tian Q."/>
            <person name="Mei H."/>
            <person name="Zhang T."/>
            <person name="Gao T."/>
            <person name="Zhang H."/>
        </authorList>
    </citation>
    <scope>NUCLEOTIDE SEQUENCE</scope>
    <source>
        <strain evidence="1">G01</strain>
    </source>
</reference>
<evidence type="ECO:0000313" key="1">
    <source>
        <dbReference type="EMBL" id="KAL0302205.1"/>
    </source>
</evidence>
<dbReference type="AlphaFoldDB" id="A0AAW2K6B7"/>
<accession>A0AAW2K6B7</accession>
<name>A0AAW2K6B7_9LAMI</name>
<comment type="caution">
    <text evidence="1">The sequence shown here is derived from an EMBL/GenBank/DDBJ whole genome shotgun (WGS) entry which is preliminary data.</text>
</comment>
<proteinExistence type="predicted"/>
<protein>
    <submittedName>
        <fullName evidence="1">Uncharacterized protein</fullName>
    </submittedName>
</protein>
<gene>
    <name evidence="1" type="ORF">Sangu_3114300</name>
</gene>
<reference evidence="1" key="1">
    <citation type="submission" date="2020-06" db="EMBL/GenBank/DDBJ databases">
        <authorList>
            <person name="Li T."/>
            <person name="Hu X."/>
            <person name="Zhang T."/>
            <person name="Song X."/>
            <person name="Zhang H."/>
            <person name="Dai N."/>
            <person name="Sheng W."/>
            <person name="Hou X."/>
            <person name="Wei L."/>
        </authorList>
    </citation>
    <scope>NUCLEOTIDE SEQUENCE</scope>
    <source>
        <strain evidence="1">G01</strain>
        <tissue evidence="1">Leaf</tissue>
    </source>
</reference>
<dbReference type="EMBL" id="JACGWK010000301">
    <property type="protein sequence ID" value="KAL0302205.1"/>
    <property type="molecule type" value="Genomic_DNA"/>
</dbReference>
<sequence length="50" mass="5142">MDSQIAEGRGLADARAELGSVAQHLCAAAQRQCTGLADEGSYTQAVTDGF</sequence>